<dbReference type="InterPro" id="IPR003953">
    <property type="entry name" value="FAD-dep_OxRdtase_2_FAD-bd"/>
</dbReference>
<name>K1U0M3_9ZZZZ</name>
<keyword evidence="1" id="KW-0285">Flavoprotein</keyword>
<keyword evidence="2" id="KW-0560">Oxidoreductase</keyword>
<sequence length="133" mass="14868">IGAEIREDRVRQIRTANHGEVALQADNYVLASGSFFSKGLVADMTRIAEPLFDLDVAFDTDRTAWYDPYFFHRQNYITYGVAVDEEFRARKQGRTIENLYVTGSVLGGFDPIREGCGAGVAMLTALHVADKMK</sequence>
<dbReference type="SUPFAM" id="SSF51905">
    <property type="entry name" value="FAD/NAD(P)-binding domain"/>
    <property type="match status" value="1"/>
</dbReference>
<evidence type="ECO:0000256" key="1">
    <source>
        <dbReference type="ARBA" id="ARBA00022630"/>
    </source>
</evidence>
<dbReference type="EMBL" id="AJWZ01004583">
    <property type="protein sequence ID" value="EKC65026.1"/>
    <property type="molecule type" value="Genomic_DNA"/>
</dbReference>
<feature type="non-terminal residue" evidence="4">
    <location>
        <position position="1"/>
    </location>
</feature>
<accession>K1U0M3</accession>
<gene>
    <name evidence="4" type="ORF">OBE_06645</name>
</gene>
<proteinExistence type="predicted"/>
<protein>
    <submittedName>
        <fullName evidence="4">Anaerobic glycerol-3-phosphate dehydrogenase subunit B</fullName>
    </submittedName>
</protein>
<comment type="caution">
    <text evidence="4">The sequence shown here is derived from an EMBL/GenBank/DDBJ whole genome shotgun (WGS) entry which is preliminary data.</text>
</comment>
<reference evidence="4" key="1">
    <citation type="journal article" date="2013" name="Environ. Microbiol.">
        <title>Microbiota from the distal guts of lean and obese adolescents exhibit partial functional redundancy besides clear differences in community structure.</title>
        <authorList>
            <person name="Ferrer M."/>
            <person name="Ruiz A."/>
            <person name="Lanza F."/>
            <person name="Haange S.B."/>
            <person name="Oberbach A."/>
            <person name="Till H."/>
            <person name="Bargiela R."/>
            <person name="Campoy C."/>
            <person name="Segura M.T."/>
            <person name="Richter M."/>
            <person name="von Bergen M."/>
            <person name="Seifert J."/>
            <person name="Suarez A."/>
        </authorList>
    </citation>
    <scope>NUCLEOTIDE SEQUENCE</scope>
</reference>
<dbReference type="GO" id="GO:0016491">
    <property type="term" value="F:oxidoreductase activity"/>
    <property type="evidence" value="ECO:0007669"/>
    <property type="project" value="UniProtKB-KW"/>
</dbReference>
<organism evidence="4">
    <name type="scientific">human gut metagenome</name>
    <dbReference type="NCBI Taxonomy" id="408170"/>
    <lineage>
        <taxon>unclassified sequences</taxon>
        <taxon>metagenomes</taxon>
        <taxon>organismal metagenomes</taxon>
    </lineage>
</organism>
<evidence type="ECO:0000313" key="4">
    <source>
        <dbReference type="EMBL" id="EKC65026.1"/>
    </source>
</evidence>
<dbReference type="AlphaFoldDB" id="K1U0M3"/>
<feature type="domain" description="FAD-dependent oxidoreductase 2 FAD-binding" evidence="3">
    <location>
        <begin position="7"/>
        <end position="120"/>
    </location>
</feature>
<evidence type="ECO:0000259" key="3">
    <source>
        <dbReference type="Pfam" id="PF00890"/>
    </source>
</evidence>
<evidence type="ECO:0000256" key="2">
    <source>
        <dbReference type="ARBA" id="ARBA00023002"/>
    </source>
</evidence>
<dbReference type="Pfam" id="PF00890">
    <property type="entry name" value="FAD_binding_2"/>
    <property type="match status" value="1"/>
</dbReference>
<dbReference type="InterPro" id="IPR036188">
    <property type="entry name" value="FAD/NAD-bd_sf"/>
</dbReference>